<organism evidence="2 3">
    <name type="scientific">Candidatus Wolfebacteria bacterium CG_4_10_14_0_8_um_filter_37_11</name>
    <dbReference type="NCBI Taxonomy" id="1975062"/>
    <lineage>
        <taxon>Bacteria</taxon>
        <taxon>Candidatus Wolfeibacteriota</taxon>
    </lineage>
</organism>
<keyword evidence="1" id="KW-0472">Membrane</keyword>
<protein>
    <recommendedName>
        <fullName evidence="4">Type 4a pilus biogenesis protein PilO</fullName>
    </recommendedName>
</protein>
<dbReference type="AlphaFoldDB" id="A0A2M7Q9K0"/>
<evidence type="ECO:0008006" key="4">
    <source>
        <dbReference type="Google" id="ProtNLM"/>
    </source>
</evidence>
<accession>A0A2M7Q9K0</accession>
<keyword evidence="1" id="KW-0812">Transmembrane</keyword>
<name>A0A2M7Q9K0_9BACT</name>
<reference evidence="3" key="1">
    <citation type="submission" date="2017-09" db="EMBL/GenBank/DDBJ databases">
        <title>Depth-based differentiation of microbial function through sediment-hosted aquifers and enrichment of novel symbionts in the deep terrestrial subsurface.</title>
        <authorList>
            <person name="Probst A.J."/>
            <person name="Ladd B."/>
            <person name="Jarett J.K."/>
            <person name="Geller-Mcgrath D.E."/>
            <person name="Sieber C.M.K."/>
            <person name="Emerson J.B."/>
            <person name="Anantharaman K."/>
            <person name="Thomas B.C."/>
            <person name="Malmstrom R."/>
            <person name="Stieglmeier M."/>
            <person name="Klingl A."/>
            <person name="Woyke T."/>
            <person name="Ryan C.M."/>
            <person name="Banfield J.F."/>
        </authorList>
    </citation>
    <scope>NUCLEOTIDE SEQUENCE [LARGE SCALE GENOMIC DNA]</scope>
</reference>
<comment type="caution">
    <text evidence="2">The sequence shown here is derived from an EMBL/GenBank/DDBJ whole genome shotgun (WGS) entry which is preliminary data.</text>
</comment>
<evidence type="ECO:0000313" key="3">
    <source>
        <dbReference type="Proteomes" id="UP000230363"/>
    </source>
</evidence>
<dbReference type="Gene3D" id="3.30.70.60">
    <property type="match status" value="1"/>
</dbReference>
<evidence type="ECO:0000256" key="1">
    <source>
        <dbReference type="SAM" id="Phobius"/>
    </source>
</evidence>
<proteinExistence type="predicted"/>
<sequence length="169" mass="18920">MKKQLILTAGLGALIILILGVVLIMLRADILKKADQINEIKKELGFRSTIIKSLSTMRGDINLIQPYVFGLDNVLPTKDQLINFSKDLSMMATQNKINLASNFSGENIESSKGLKWIGLTATAEGNFSDLINFLKVVENSRYSVKLDNIDTNERNGKYKMLLNGKVFYF</sequence>
<dbReference type="EMBL" id="PFKZ01000004">
    <property type="protein sequence ID" value="PIY59745.1"/>
    <property type="molecule type" value="Genomic_DNA"/>
</dbReference>
<keyword evidence="1" id="KW-1133">Transmembrane helix</keyword>
<gene>
    <name evidence="2" type="ORF">COY96_00140</name>
</gene>
<dbReference type="InterPro" id="IPR014717">
    <property type="entry name" value="Transl_elong_EF1B/ribsomal_bS6"/>
</dbReference>
<feature type="transmembrane region" description="Helical" evidence="1">
    <location>
        <begin position="6"/>
        <end position="26"/>
    </location>
</feature>
<evidence type="ECO:0000313" key="2">
    <source>
        <dbReference type="EMBL" id="PIY59745.1"/>
    </source>
</evidence>
<dbReference type="Proteomes" id="UP000230363">
    <property type="component" value="Unassembled WGS sequence"/>
</dbReference>